<reference evidence="2 3" key="1">
    <citation type="submission" date="2013-11" db="EMBL/GenBank/DDBJ databases">
        <title>Genome sequencing of Stegodyphus mimosarum.</title>
        <authorList>
            <person name="Bechsgaard J."/>
        </authorList>
    </citation>
    <scope>NUCLEOTIDE SEQUENCE [LARGE SCALE GENOMIC DNA]</scope>
</reference>
<evidence type="ECO:0000313" key="2">
    <source>
        <dbReference type="EMBL" id="KFM70419.1"/>
    </source>
</evidence>
<dbReference type="InterPro" id="IPR024855">
    <property type="entry name" value="UNC79"/>
</dbReference>
<dbReference type="STRING" id="407821.A0A087TZ80"/>
<dbReference type="OMA" id="DEVYHIC"/>
<organism evidence="2 3">
    <name type="scientific">Stegodyphus mimosarum</name>
    <name type="common">African social velvet spider</name>
    <dbReference type="NCBI Taxonomy" id="407821"/>
    <lineage>
        <taxon>Eukaryota</taxon>
        <taxon>Metazoa</taxon>
        <taxon>Ecdysozoa</taxon>
        <taxon>Arthropoda</taxon>
        <taxon>Chelicerata</taxon>
        <taxon>Arachnida</taxon>
        <taxon>Araneae</taxon>
        <taxon>Araneomorphae</taxon>
        <taxon>Entelegynae</taxon>
        <taxon>Eresoidea</taxon>
        <taxon>Eresidae</taxon>
        <taxon>Stegodyphus</taxon>
    </lineage>
</organism>
<gene>
    <name evidence="2" type="ORF">X975_25188</name>
</gene>
<name>A0A087TZ80_STEMI</name>
<accession>A0A087TZ80</accession>
<keyword evidence="3" id="KW-1185">Reference proteome</keyword>
<proteinExistence type="predicted"/>
<dbReference type="Proteomes" id="UP000054359">
    <property type="component" value="Unassembled WGS sequence"/>
</dbReference>
<evidence type="ECO:0000313" key="3">
    <source>
        <dbReference type="Proteomes" id="UP000054359"/>
    </source>
</evidence>
<dbReference type="AlphaFoldDB" id="A0A087TZ80"/>
<feature type="region of interest" description="Disordered" evidence="1">
    <location>
        <begin position="221"/>
        <end position="244"/>
    </location>
</feature>
<dbReference type="EMBL" id="KK117417">
    <property type="protein sequence ID" value="KFM70419.1"/>
    <property type="molecule type" value="Genomic_DNA"/>
</dbReference>
<protein>
    <submittedName>
        <fullName evidence="2">Protein unc-79-like protein</fullName>
    </submittedName>
</protein>
<sequence>MYKFLSMRFKTHSAAIQEQALYWLQILSALEVPVPLELLYDMFMNGVSNMVTRDEKKEGEKSCFLIPPPSHEQKGSSAQLKFQRSHLMNVPEDENPLLDVEYKSDAEIDLSCYILMLDILIKQLELQEVPLHKGFEQKDAQSILLLIRNLIEAPWEGIHTCSEPTEGSQCIFCEMCAIFYQLSLMLIEYFSPVMEVTMADIPGGSPAPDVKSEFRYQYEGTPERNETTIKAEGEGPSLSPHRDDSVSHHSIVNFFPEDSEDNVFVGHTSPIQTATVQECSTELDTVSVIPTETVVTAVATEVTLTEDDVAGAKCTVAAALLIDENESITSQSVDDATFWHTSEGKFKFTLEELPPQLQLFYVLLKDLAVLEDADVLYHILSCLKVMCLHSEVLNKAAHNHRGFLIWCQ</sequence>
<feature type="non-terminal residue" evidence="2">
    <location>
        <position position="408"/>
    </location>
</feature>
<dbReference type="PANTHER" id="PTHR21696">
    <property type="entry name" value="PROTEIN UNC-79 HOMOLOG"/>
    <property type="match status" value="1"/>
</dbReference>
<evidence type="ECO:0000256" key="1">
    <source>
        <dbReference type="SAM" id="MobiDB-lite"/>
    </source>
</evidence>
<dbReference type="PANTHER" id="PTHR21696:SF2">
    <property type="entry name" value="PROTEIN UNC-79 HOMOLOG"/>
    <property type="match status" value="1"/>
</dbReference>
<dbReference type="OrthoDB" id="6270916at2759"/>
<feature type="compositionally biased region" description="Basic and acidic residues" evidence="1">
    <location>
        <begin position="221"/>
        <end position="233"/>
    </location>
</feature>